<name>A0A336M2G8_CULSO</name>
<dbReference type="EMBL" id="UFQT01000110">
    <property type="protein sequence ID" value="SSX20168.1"/>
    <property type="molecule type" value="Genomic_DNA"/>
</dbReference>
<organism evidence="1">
    <name type="scientific">Culicoides sonorensis</name>
    <name type="common">Biting midge</name>
    <dbReference type="NCBI Taxonomy" id="179676"/>
    <lineage>
        <taxon>Eukaryota</taxon>
        <taxon>Metazoa</taxon>
        <taxon>Ecdysozoa</taxon>
        <taxon>Arthropoda</taxon>
        <taxon>Hexapoda</taxon>
        <taxon>Insecta</taxon>
        <taxon>Pterygota</taxon>
        <taxon>Neoptera</taxon>
        <taxon>Endopterygota</taxon>
        <taxon>Diptera</taxon>
        <taxon>Nematocera</taxon>
        <taxon>Chironomoidea</taxon>
        <taxon>Ceratopogonidae</taxon>
        <taxon>Ceratopogoninae</taxon>
        <taxon>Culicoides</taxon>
        <taxon>Monoculicoides</taxon>
    </lineage>
</organism>
<accession>A0A336M2G8</accession>
<dbReference type="VEuPathDB" id="VectorBase:CSON000688"/>
<protein>
    <submittedName>
        <fullName evidence="1">CSON000688 protein</fullName>
    </submittedName>
</protein>
<evidence type="ECO:0000313" key="1">
    <source>
        <dbReference type="EMBL" id="SSX20168.1"/>
    </source>
</evidence>
<dbReference type="AlphaFoldDB" id="A0A336M2G8"/>
<reference evidence="1" key="1">
    <citation type="submission" date="2018-07" db="EMBL/GenBank/DDBJ databases">
        <authorList>
            <person name="Quirk P.G."/>
            <person name="Krulwich T.A."/>
        </authorList>
    </citation>
    <scope>NUCLEOTIDE SEQUENCE</scope>
</reference>
<proteinExistence type="predicted"/>
<sequence length="185" mass="20558">MFDSIIILTSSSLSFESLSRKAKSPDSIFFVKFCFSSADSISLSSDDELETHNHVASLDSGTRVPTFFSIRIGFSRKDDRVVSCINSEKFGIVPSILKLESFSTAALIESTTSFACCAPLFTHLKSNSWLVKVMPPKTLMSTRIFQTFSSDNIHKDSKSTHLEFLKALSNILLICKLSSDTRFES</sequence>
<gene>
    <name evidence="1" type="primary">CSON000688</name>
</gene>